<dbReference type="PANTHER" id="PTHR46502">
    <property type="entry name" value="C2 DOMAIN-CONTAINING"/>
    <property type="match status" value="1"/>
</dbReference>
<keyword evidence="2" id="KW-0106">Calcium</keyword>
<protein>
    <recommendedName>
        <fullName evidence="3">C2 domain-containing protein</fullName>
    </recommendedName>
</protein>
<dbReference type="PANTHER" id="PTHR46502:SF14">
    <property type="entry name" value="CALCIUM-DEPENDENT LIPID-BINDING (CALB DOMAIN) FAMILY PROTEIN"/>
    <property type="match status" value="1"/>
</dbReference>
<reference evidence="4 5" key="1">
    <citation type="journal article" date="2023" name="Hortic Res">
        <title>Pangenome of water caltrop reveals structural variations and asymmetric subgenome divergence after allopolyploidization.</title>
        <authorList>
            <person name="Zhang X."/>
            <person name="Chen Y."/>
            <person name="Wang L."/>
            <person name="Yuan Y."/>
            <person name="Fang M."/>
            <person name="Shi L."/>
            <person name="Lu R."/>
            <person name="Comes H.P."/>
            <person name="Ma Y."/>
            <person name="Chen Y."/>
            <person name="Huang G."/>
            <person name="Zhou Y."/>
            <person name="Zheng Z."/>
            <person name="Qiu Y."/>
        </authorList>
    </citation>
    <scope>NUCLEOTIDE SEQUENCE [LARGE SCALE GENOMIC DNA]</scope>
    <source>
        <tissue evidence="4">Roots</tissue>
    </source>
</reference>
<dbReference type="AlphaFoldDB" id="A0AAN7Q905"/>
<comment type="caution">
    <text evidence="4">The sequence shown here is derived from an EMBL/GenBank/DDBJ whole genome shotgun (WGS) entry which is preliminary data.</text>
</comment>
<keyword evidence="5" id="KW-1185">Reference proteome</keyword>
<dbReference type="Gene3D" id="2.60.40.150">
    <property type="entry name" value="C2 domain"/>
    <property type="match status" value="1"/>
</dbReference>
<dbReference type="InterPro" id="IPR035892">
    <property type="entry name" value="C2_domain_sf"/>
</dbReference>
<dbReference type="Pfam" id="PF00168">
    <property type="entry name" value="C2"/>
    <property type="match status" value="1"/>
</dbReference>
<dbReference type="GO" id="GO:0046872">
    <property type="term" value="F:metal ion binding"/>
    <property type="evidence" value="ECO:0007669"/>
    <property type="project" value="UniProtKB-KW"/>
</dbReference>
<evidence type="ECO:0000259" key="3">
    <source>
        <dbReference type="PROSITE" id="PS50004"/>
    </source>
</evidence>
<keyword evidence="1" id="KW-0479">Metal-binding</keyword>
<evidence type="ECO:0000256" key="2">
    <source>
        <dbReference type="ARBA" id="ARBA00022837"/>
    </source>
</evidence>
<proteinExistence type="predicted"/>
<evidence type="ECO:0000256" key="1">
    <source>
        <dbReference type="ARBA" id="ARBA00022723"/>
    </source>
</evidence>
<evidence type="ECO:0000313" key="4">
    <source>
        <dbReference type="EMBL" id="KAK4761657.1"/>
    </source>
</evidence>
<dbReference type="PROSITE" id="PS50004">
    <property type="entry name" value="C2"/>
    <property type="match status" value="1"/>
</dbReference>
<dbReference type="Proteomes" id="UP001345219">
    <property type="component" value="Chromosome 23"/>
</dbReference>
<gene>
    <name evidence="4" type="ORF">SAY87_029541</name>
</gene>
<organism evidence="4 5">
    <name type="scientific">Trapa incisa</name>
    <dbReference type="NCBI Taxonomy" id="236973"/>
    <lineage>
        <taxon>Eukaryota</taxon>
        <taxon>Viridiplantae</taxon>
        <taxon>Streptophyta</taxon>
        <taxon>Embryophyta</taxon>
        <taxon>Tracheophyta</taxon>
        <taxon>Spermatophyta</taxon>
        <taxon>Magnoliopsida</taxon>
        <taxon>eudicotyledons</taxon>
        <taxon>Gunneridae</taxon>
        <taxon>Pentapetalae</taxon>
        <taxon>rosids</taxon>
        <taxon>malvids</taxon>
        <taxon>Myrtales</taxon>
        <taxon>Lythraceae</taxon>
        <taxon>Trapa</taxon>
    </lineage>
</organism>
<dbReference type="SMART" id="SM00239">
    <property type="entry name" value="C2"/>
    <property type="match status" value="1"/>
</dbReference>
<evidence type="ECO:0000313" key="5">
    <source>
        <dbReference type="Proteomes" id="UP001345219"/>
    </source>
</evidence>
<dbReference type="InterPro" id="IPR000008">
    <property type="entry name" value="C2_dom"/>
</dbReference>
<sequence>MNGGVLEVFLVNARGIRRTNLLGRQDYYVVVECGGQKHNSKVSRGKGNKAWWNEKFRFELPLHQWRNSTHLKIRIMNVEFFKRCGGIVGDTTVYLGGVIMEGLDTGSVEVGPSSYNVVLEDDTYKGELIIGFKFLVKLNSLERQPTNLQEAPMEVRVKEQGEEFKPTSSIWRAVMKLWKWKLSWWRLVSKSDHEEEAKKKD</sequence>
<dbReference type="EMBL" id="JAXIOK010000009">
    <property type="protein sequence ID" value="KAK4761657.1"/>
    <property type="molecule type" value="Genomic_DNA"/>
</dbReference>
<feature type="domain" description="C2" evidence="3">
    <location>
        <begin position="1"/>
        <end position="108"/>
    </location>
</feature>
<name>A0AAN7Q905_9MYRT</name>
<dbReference type="SUPFAM" id="SSF49562">
    <property type="entry name" value="C2 domain (Calcium/lipid-binding domain, CaLB)"/>
    <property type="match status" value="1"/>
</dbReference>
<accession>A0AAN7Q905</accession>